<dbReference type="GO" id="GO:1990837">
    <property type="term" value="F:sequence-specific double-stranded DNA binding"/>
    <property type="evidence" value="ECO:0007669"/>
    <property type="project" value="UniProtKB-ARBA"/>
</dbReference>
<organism evidence="10 11">
    <name type="scientific">Halocaridina rubra</name>
    <name type="common">Hawaiian red shrimp</name>
    <dbReference type="NCBI Taxonomy" id="373956"/>
    <lineage>
        <taxon>Eukaryota</taxon>
        <taxon>Metazoa</taxon>
        <taxon>Ecdysozoa</taxon>
        <taxon>Arthropoda</taxon>
        <taxon>Crustacea</taxon>
        <taxon>Multicrustacea</taxon>
        <taxon>Malacostraca</taxon>
        <taxon>Eumalacostraca</taxon>
        <taxon>Eucarida</taxon>
        <taxon>Decapoda</taxon>
        <taxon>Pleocyemata</taxon>
        <taxon>Caridea</taxon>
        <taxon>Atyoidea</taxon>
        <taxon>Atyidae</taxon>
        <taxon>Halocaridina</taxon>
    </lineage>
</organism>
<evidence type="ECO:0000256" key="4">
    <source>
        <dbReference type="ARBA" id="ARBA00022771"/>
    </source>
</evidence>
<evidence type="ECO:0000256" key="3">
    <source>
        <dbReference type="ARBA" id="ARBA00022737"/>
    </source>
</evidence>
<keyword evidence="2" id="KW-0479">Metal-binding</keyword>
<dbReference type="PROSITE" id="PS00028">
    <property type="entry name" value="ZINC_FINGER_C2H2_1"/>
    <property type="match status" value="6"/>
</dbReference>
<dbReference type="GO" id="GO:0032502">
    <property type="term" value="P:developmental process"/>
    <property type="evidence" value="ECO:0007669"/>
    <property type="project" value="UniProtKB-ARBA"/>
</dbReference>
<sequence>MSLPPPNVNMNSMYMDHLVPVGQPANHTTWYDYNTFNNILVSPPVQPPQFSIPQHHIHPQEIFAAPSLPKQKPSPLPRPKPKPRPSPVERIYQCDHCGATFSNSSNLKSHSRIHSGERPYVCELCGVSFAQSSNLKAHKRIHTGERPYMCSECGQTFSRSSHLTGHKRTHTGERPYICGVCQDSFVTSTHLRNHMRKHTGERPFVCELCKSAFAQNASLQIHKRIHTGERPYKCTECAAAFRSKGDLRSHRKLHTDERPFYCTKCGKVFKTNQYLQKHLKKCGAPPSGKKRGRPRKAMPVSKIPPAESIVFPSVAKKVSRSNGRGRARVRGRPTILRTRSALKRQAAKLEEPEEVSLSVCERSPEEVVSSATLADIIASDKVPNCDMLDDTSDTSDHLSQENIESHINSLHRHATQEPLPEIKVSSEHFDRITNSEMDEISSVDQPLHISNVEHIEHMPIEAMERIVQVVQVPHY</sequence>
<feature type="domain" description="C2H2-type" evidence="9">
    <location>
        <begin position="148"/>
        <end position="175"/>
    </location>
</feature>
<proteinExistence type="predicted"/>
<evidence type="ECO:0000256" key="1">
    <source>
        <dbReference type="ARBA" id="ARBA00004123"/>
    </source>
</evidence>
<dbReference type="SUPFAM" id="SSF57667">
    <property type="entry name" value="beta-beta-alpha zinc fingers"/>
    <property type="match status" value="4"/>
</dbReference>
<dbReference type="InterPro" id="IPR050331">
    <property type="entry name" value="Zinc_finger"/>
</dbReference>
<dbReference type="GO" id="GO:0008270">
    <property type="term" value="F:zinc ion binding"/>
    <property type="evidence" value="ECO:0007669"/>
    <property type="project" value="UniProtKB-KW"/>
</dbReference>
<evidence type="ECO:0000256" key="5">
    <source>
        <dbReference type="ARBA" id="ARBA00022833"/>
    </source>
</evidence>
<evidence type="ECO:0000259" key="9">
    <source>
        <dbReference type="PROSITE" id="PS50157"/>
    </source>
</evidence>
<keyword evidence="6" id="KW-0539">Nucleus</keyword>
<comment type="caution">
    <text evidence="10">The sequence shown here is derived from an EMBL/GenBank/DDBJ whole genome shotgun (WGS) entry which is preliminary data.</text>
</comment>
<evidence type="ECO:0000256" key="6">
    <source>
        <dbReference type="ARBA" id="ARBA00023242"/>
    </source>
</evidence>
<feature type="domain" description="C2H2-type" evidence="9">
    <location>
        <begin position="176"/>
        <end position="203"/>
    </location>
</feature>
<evidence type="ECO:0000256" key="2">
    <source>
        <dbReference type="ARBA" id="ARBA00022723"/>
    </source>
</evidence>
<dbReference type="PANTHER" id="PTHR16515">
    <property type="entry name" value="PR DOMAIN ZINC FINGER PROTEIN"/>
    <property type="match status" value="1"/>
</dbReference>
<dbReference type="EMBL" id="JAXCGZ010022729">
    <property type="protein sequence ID" value="KAK7025958.1"/>
    <property type="molecule type" value="Genomic_DNA"/>
</dbReference>
<dbReference type="PANTHER" id="PTHR16515:SF49">
    <property type="entry name" value="GASTRULA ZINC FINGER PROTEIN XLCGF49.1-LIKE-RELATED"/>
    <property type="match status" value="1"/>
</dbReference>
<dbReference type="FunFam" id="3.30.160.60:FF:000417">
    <property type="entry name" value="Zinc finger protein"/>
    <property type="match status" value="1"/>
</dbReference>
<feature type="domain" description="C2H2-type" evidence="9">
    <location>
        <begin position="232"/>
        <end position="259"/>
    </location>
</feature>
<protein>
    <recommendedName>
        <fullName evidence="9">C2H2-type domain-containing protein</fullName>
    </recommendedName>
</protein>
<evidence type="ECO:0000313" key="10">
    <source>
        <dbReference type="EMBL" id="KAK7025958.1"/>
    </source>
</evidence>
<name>A0AAN8WDN7_HALRR</name>
<reference evidence="10 11" key="1">
    <citation type="submission" date="2023-11" db="EMBL/GenBank/DDBJ databases">
        <title>Halocaridina rubra genome assembly.</title>
        <authorList>
            <person name="Smith C."/>
        </authorList>
    </citation>
    <scope>NUCLEOTIDE SEQUENCE [LARGE SCALE GENOMIC DNA]</scope>
    <source>
        <strain evidence="10">EP-1</strain>
        <tissue evidence="10">Whole</tissue>
    </source>
</reference>
<dbReference type="AlphaFoldDB" id="A0AAN8WDN7"/>
<dbReference type="Pfam" id="PF00096">
    <property type="entry name" value="zf-C2H2"/>
    <property type="match status" value="6"/>
</dbReference>
<keyword evidence="5" id="KW-0862">Zinc</keyword>
<evidence type="ECO:0000256" key="8">
    <source>
        <dbReference type="SAM" id="MobiDB-lite"/>
    </source>
</evidence>
<evidence type="ECO:0000256" key="7">
    <source>
        <dbReference type="PROSITE-ProRule" id="PRU00042"/>
    </source>
</evidence>
<keyword evidence="11" id="KW-1185">Reference proteome</keyword>
<comment type="subcellular location">
    <subcellularLocation>
        <location evidence="1">Nucleus</location>
    </subcellularLocation>
</comment>
<dbReference type="Proteomes" id="UP001381693">
    <property type="component" value="Unassembled WGS sequence"/>
</dbReference>
<dbReference type="FunFam" id="3.30.160.60:FF:001182">
    <property type="entry name" value="Zinc finger, C2H2 type"/>
    <property type="match status" value="1"/>
</dbReference>
<gene>
    <name evidence="10" type="ORF">SK128_023825</name>
</gene>
<dbReference type="FunFam" id="3.30.160.60:FF:000303">
    <property type="entry name" value="Zinc finger protein 41"/>
    <property type="match status" value="1"/>
</dbReference>
<keyword evidence="3" id="KW-0677">Repeat</keyword>
<feature type="domain" description="C2H2-type" evidence="9">
    <location>
        <begin position="92"/>
        <end position="119"/>
    </location>
</feature>
<feature type="region of interest" description="Disordered" evidence="8">
    <location>
        <begin position="64"/>
        <end position="88"/>
    </location>
</feature>
<feature type="domain" description="C2H2-type" evidence="9">
    <location>
        <begin position="260"/>
        <end position="291"/>
    </location>
</feature>
<dbReference type="FunFam" id="3.30.160.60:FF:001158">
    <property type="entry name" value="zinc finger protein 22"/>
    <property type="match status" value="1"/>
</dbReference>
<dbReference type="InterPro" id="IPR013087">
    <property type="entry name" value="Znf_C2H2_type"/>
</dbReference>
<keyword evidence="4 7" id="KW-0863">Zinc-finger</keyword>
<dbReference type="Pfam" id="PF13894">
    <property type="entry name" value="zf-C2H2_4"/>
    <property type="match status" value="1"/>
</dbReference>
<dbReference type="FunFam" id="3.30.160.60:FF:001290">
    <property type="entry name" value="Zinc finger 45-like"/>
    <property type="match status" value="1"/>
</dbReference>
<dbReference type="FunFam" id="3.30.160.60:FF:000688">
    <property type="entry name" value="zinc finger protein 197 isoform X1"/>
    <property type="match status" value="1"/>
</dbReference>
<dbReference type="GO" id="GO:0010468">
    <property type="term" value="P:regulation of gene expression"/>
    <property type="evidence" value="ECO:0007669"/>
    <property type="project" value="TreeGrafter"/>
</dbReference>
<dbReference type="Gene3D" id="3.30.160.60">
    <property type="entry name" value="Classic Zinc Finger"/>
    <property type="match status" value="7"/>
</dbReference>
<dbReference type="PROSITE" id="PS50157">
    <property type="entry name" value="ZINC_FINGER_C2H2_2"/>
    <property type="match status" value="7"/>
</dbReference>
<dbReference type="GO" id="GO:0005634">
    <property type="term" value="C:nucleus"/>
    <property type="evidence" value="ECO:0007669"/>
    <property type="project" value="UniProtKB-SubCell"/>
</dbReference>
<accession>A0AAN8WDN7</accession>
<dbReference type="SMART" id="SM00355">
    <property type="entry name" value="ZnF_C2H2"/>
    <property type="match status" value="7"/>
</dbReference>
<dbReference type="FunFam" id="3.30.160.60:FF:000202">
    <property type="entry name" value="Zinc finger protein 574"/>
    <property type="match status" value="1"/>
</dbReference>
<feature type="domain" description="C2H2-type" evidence="9">
    <location>
        <begin position="204"/>
        <end position="231"/>
    </location>
</feature>
<dbReference type="InterPro" id="IPR036236">
    <property type="entry name" value="Znf_C2H2_sf"/>
</dbReference>
<feature type="domain" description="C2H2-type" evidence="9">
    <location>
        <begin position="120"/>
        <end position="147"/>
    </location>
</feature>
<evidence type="ECO:0000313" key="11">
    <source>
        <dbReference type="Proteomes" id="UP001381693"/>
    </source>
</evidence>